<name>A0A1V2L8Y1_CYBFA</name>
<proteinExistence type="predicted"/>
<protein>
    <submittedName>
        <fullName evidence="1">Uncharacterized protein</fullName>
    </submittedName>
</protein>
<dbReference type="Proteomes" id="UP000189513">
    <property type="component" value="Unassembled WGS sequence"/>
</dbReference>
<gene>
    <name evidence="1" type="ORF">BON22_2522</name>
</gene>
<accession>A0A1V2L8Y1</accession>
<keyword evidence="2" id="KW-1185">Reference proteome</keyword>
<comment type="caution">
    <text evidence="1">The sequence shown here is derived from an EMBL/GenBank/DDBJ whole genome shotgun (WGS) entry which is preliminary data.</text>
</comment>
<dbReference type="STRING" id="36022.A0A1V2L8Y1"/>
<evidence type="ECO:0000313" key="1">
    <source>
        <dbReference type="EMBL" id="ONH67491.1"/>
    </source>
</evidence>
<sequence length="868" mass="99335">MAEIVKAIDRLIREAHSRSSKTLKRGLSPQASVLPSSLLNSPHKSRQNLIADPSRYYKSLLKDPKPNKEDVAKILEKGPIEDRMHTRCTVGSFVEVEAHDGPLCGLVCHPQSQLFHDATISIITPEAHTVEVNITDVTFHISHVIAEERLEEVMNSPACAAKFLHDFTSVSESVRKSIRHLIPAVRAWYTKPSTSVDIDLLRISEMIQEQSKRFKTFPDECLLWAIHMHLRNHPLEWRVRRNFTTSLKSMISDSVPVTTYTANSITLAQNLEHVFNKEPEELYSFRFQLDLLRTGKKDCLLAKYRDSGQKDNDQNIGEISMIVDFLKYFCQYPDQRLVPTIKQILPDHETLTTAAVSEILSSLKSTSPMFVSELQLPHTAPLKLIDHFKHIRFTNSLPAYVLPSEFLQRIGLSENGDIAISLDKTTSPDLYYFNIHFPDVASFLPQHIPSIINPLLSRISDIDLSDDIRTLFPQENIEHLSFSPSHENRCMTISIAYPHKLDSPWTKTESTIRLERLVNLKFVPLSDLNELWRSKFPVLTDLFNFFMPSDAYEILNASDRATLMSMLSMIDYWFLKRGNEYSREYQFGRNMFADADREDKLGFLKYITQEVKLIAAEHAVKFQQQRQLPMLIKSQSILSGMDDSLHVTSNSMVIPDYQASKYEELTFFKNSVGVTPIVNYVGASYFLAPEKTSTTPRRYACLGLPLGLVNITDGLHDFESILNQWQVIAYLQSQFVSSQNDYKMGLKTLFMKGFKMKTGEELLEYYLFHVKPMQDGNRWVQTLSHRHAVLELLKAKQESHPKMNWNIFKCVILRECTSDDLAMAYCIDLDTIVLVDLNPSQLSSVKVGDQIICSKIAEITHTDIILEA</sequence>
<dbReference type="VEuPathDB" id="FungiDB:BON22_2522"/>
<dbReference type="AlphaFoldDB" id="A0A1V2L8Y1"/>
<organism evidence="1 2">
    <name type="scientific">Cyberlindnera fabianii</name>
    <name type="common">Yeast</name>
    <name type="synonym">Hansenula fabianii</name>
    <dbReference type="NCBI Taxonomy" id="36022"/>
    <lineage>
        <taxon>Eukaryota</taxon>
        <taxon>Fungi</taxon>
        <taxon>Dikarya</taxon>
        <taxon>Ascomycota</taxon>
        <taxon>Saccharomycotina</taxon>
        <taxon>Saccharomycetes</taxon>
        <taxon>Phaffomycetales</taxon>
        <taxon>Phaffomycetaceae</taxon>
        <taxon>Cyberlindnera</taxon>
    </lineage>
</organism>
<dbReference type="OMA" id="CIITRAG"/>
<reference evidence="2" key="1">
    <citation type="journal article" date="2017" name="Genome Announc.">
        <title>Genome sequences of Cyberlindnera fabianii 65, Pichia kudriavzevii 129, and Saccharomyces cerevisiae 131 isolated from fermented masau fruits in Zimbabwe.</title>
        <authorList>
            <person name="van Rijswijck I.M.H."/>
            <person name="Derks M.F.L."/>
            <person name="Abee T."/>
            <person name="de Ridder D."/>
            <person name="Smid E.J."/>
        </authorList>
    </citation>
    <scope>NUCLEOTIDE SEQUENCE [LARGE SCALE GENOMIC DNA]</scope>
    <source>
        <strain evidence="2">65</strain>
    </source>
</reference>
<dbReference type="EMBL" id="MPUK01000004">
    <property type="protein sequence ID" value="ONH67491.1"/>
    <property type="molecule type" value="Genomic_DNA"/>
</dbReference>
<evidence type="ECO:0000313" key="2">
    <source>
        <dbReference type="Proteomes" id="UP000189513"/>
    </source>
</evidence>